<dbReference type="Pfam" id="PF00881">
    <property type="entry name" value="Nitroreductase"/>
    <property type="match status" value="1"/>
</dbReference>
<dbReference type="EMBL" id="MU858074">
    <property type="protein sequence ID" value="KAK4215941.1"/>
    <property type="molecule type" value="Genomic_DNA"/>
</dbReference>
<dbReference type="SUPFAM" id="SSF55469">
    <property type="entry name" value="FMN-dependent nitroreductase-like"/>
    <property type="match status" value="1"/>
</dbReference>
<dbReference type="CDD" id="cd02140">
    <property type="entry name" value="Frm2-like"/>
    <property type="match status" value="1"/>
</dbReference>
<evidence type="ECO:0000259" key="7">
    <source>
        <dbReference type="Pfam" id="PF00881"/>
    </source>
</evidence>
<dbReference type="Proteomes" id="UP001301769">
    <property type="component" value="Unassembled WGS sequence"/>
</dbReference>
<keyword evidence="6" id="KW-0539">Nucleus</keyword>
<dbReference type="AlphaFoldDB" id="A0AAN6YDA5"/>
<comment type="similarity">
    <text evidence="3">Belongs to the nitroreductase family.</text>
</comment>
<evidence type="ECO:0000256" key="2">
    <source>
        <dbReference type="ARBA" id="ARBA00004496"/>
    </source>
</evidence>
<organism evidence="8 9">
    <name type="scientific">Rhypophila decipiens</name>
    <dbReference type="NCBI Taxonomy" id="261697"/>
    <lineage>
        <taxon>Eukaryota</taxon>
        <taxon>Fungi</taxon>
        <taxon>Dikarya</taxon>
        <taxon>Ascomycota</taxon>
        <taxon>Pezizomycotina</taxon>
        <taxon>Sordariomycetes</taxon>
        <taxon>Sordariomycetidae</taxon>
        <taxon>Sordariales</taxon>
        <taxon>Naviculisporaceae</taxon>
        <taxon>Rhypophila</taxon>
    </lineage>
</organism>
<evidence type="ECO:0000313" key="8">
    <source>
        <dbReference type="EMBL" id="KAK4215941.1"/>
    </source>
</evidence>
<dbReference type="GO" id="GO:0034599">
    <property type="term" value="P:cellular response to oxidative stress"/>
    <property type="evidence" value="ECO:0007669"/>
    <property type="project" value="InterPro"/>
</dbReference>
<keyword evidence="9" id="KW-1185">Reference proteome</keyword>
<keyword evidence="4" id="KW-0963">Cytoplasm</keyword>
<dbReference type="Gene3D" id="3.40.109.10">
    <property type="entry name" value="NADH Oxidase"/>
    <property type="match status" value="1"/>
</dbReference>
<dbReference type="InterPro" id="IPR000415">
    <property type="entry name" value="Nitroreductase-like"/>
</dbReference>
<evidence type="ECO:0000256" key="3">
    <source>
        <dbReference type="ARBA" id="ARBA00007118"/>
    </source>
</evidence>
<dbReference type="InterPro" id="IPR033877">
    <property type="entry name" value="Frm2/Hbn1"/>
</dbReference>
<keyword evidence="5" id="KW-0560">Oxidoreductase</keyword>
<reference evidence="8" key="1">
    <citation type="journal article" date="2023" name="Mol. Phylogenet. Evol.">
        <title>Genome-scale phylogeny and comparative genomics of the fungal order Sordariales.</title>
        <authorList>
            <person name="Hensen N."/>
            <person name="Bonometti L."/>
            <person name="Westerberg I."/>
            <person name="Brannstrom I.O."/>
            <person name="Guillou S."/>
            <person name="Cros-Aarteil S."/>
            <person name="Calhoun S."/>
            <person name="Haridas S."/>
            <person name="Kuo A."/>
            <person name="Mondo S."/>
            <person name="Pangilinan J."/>
            <person name="Riley R."/>
            <person name="LaButti K."/>
            <person name="Andreopoulos B."/>
            <person name="Lipzen A."/>
            <person name="Chen C."/>
            <person name="Yan M."/>
            <person name="Daum C."/>
            <person name="Ng V."/>
            <person name="Clum A."/>
            <person name="Steindorff A."/>
            <person name="Ohm R.A."/>
            <person name="Martin F."/>
            <person name="Silar P."/>
            <person name="Natvig D.O."/>
            <person name="Lalanne C."/>
            <person name="Gautier V."/>
            <person name="Ament-Velasquez S.L."/>
            <person name="Kruys A."/>
            <person name="Hutchinson M.I."/>
            <person name="Powell A.J."/>
            <person name="Barry K."/>
            <person name="Miller A.N."/>
            <person name="Grigoriev I.V."/>
            <person name="Debuchy R."/>
            <person name="Gladieux P."/>
            <person name="Hiltunen Thoren M."/>
            <person name="Johannesson H."/>
        </authorList>
    </citation>
    <scope>NUCLEOTIDE SEQUENCE</scope>
    <source>
        <strain evidence="8">PSN293</strain>
    </source>
</reference>
<feature type="domain" description="Nitroreductase" evidence="7">
    <location>
        <begin position="17"/>
        <end position="184"/>
    </location>
</feature>
<accession>A0AAN6YDA5</accession>
<evidence type="ECO:0000256" key="5">
    <source>
        <dbReference type="ARBA" id="ARBA00023002"/>
    </source>
</evidence>
<evidence type="ECO:0000256" key="6">
    <source>
        <dbReference type="ARBA" id="ARBA00023242"/>
    </source>
</evidence>
<gene>
    <name evidence="8" type="ORF">QBC37DRAFT_398176</name>
</gene>
<evidence type="ECO:0000313" key="9">
    <source>
        <dbReference type="Proteomes" id="UP001301769"/>
    </source>
</evidence>
<dbReference type="PANTHER" id="PTHR43035">
    <property type="entry name" value="FATTY ACID REPRESSION MUTANT PROTEIN 2-RELATED"/>
    <property type="match status" value="1"/>
</dbReference>
<sequence length="207" mass="23003">MASSATVNANAVIEQFKNRRTYYPLSKDLSVSTERIQEIVKEAIQHVPSSFNSQSNRAVVLFGADHEKLWDITTEVLKGIVPEDKFEPTAQRMAMFRGGAGTVMFFEDQDVVKAMQTNVPLYAEQFPVWATQSNAMLQFAVWVALEAEGLGANLQHYNPIIDAKVAEQWKIPSSWKLSSQLVFGGRTGPAGDKAFNPVEDKFKVFGA</sequence>
<proteinExistence type="inferred from homology"/>
<name>A0AAN6YDA5_9PEZI</name>
<dbReference type="InterPro" id="IPR029479">
    <property type="entry name" value="Nitroreductase"/>
</dbReference>
<dbReference type="FunFam" id="3.40.109.10:FF:000001">
    <property type="entry name" value="Nitroreductase family"/>
    <property type="match status" value="1"/>
</dbReference>
<dbReference type="GO" id="GO:0016491">
    <property type="term" value="F:oxidoreductase activity"/>
    <property type="evidence" value="ECO:0007669"/>
    <property type="project" value="UniProtKB-KW"/>
</dbReference>
<evidence type="ECO:0000256" key="4">
    <source>
        <dbReference type="ARBA" id="ARBA00022490"/>
    </source>
</evidence>
<dbReference type="GO" id="GO:0005737">
    <property type="term" value="C:cytoplasm"/>
    <property type="evidence" value="ECO:0007669"/>
    <property type="project" value="UniProtKB-SubCell"/>
</dbReference>
<dbReference type="GO" id="GO:0005634">
    <property type="term" value="C:nucleus"/>
    <property type="evidence" value="ECO:0007669"/>
    <property type="project" value="UniProtKB-SubCell"/>
</dbReference>
<dbReference type="PANTHER" id="PTHR43035:SF1">
    <property type="entry name" value="FATTY ACID REPRESSION MUTANT PROTEIN 2-RELATED"/>
    <property type="match status" value="1"/>
</dbReference>
<protein>
    <submittedName>
        <fullName evidence="8">Nitroreductase</fullName>
    </submittedName>
</protein>
<comment type="subcellular location">
    <subcellularLocation>
        <location evidence="2">Cytoplasm</location>
    </subcellularLocation>
    <subcellularLocation>
        <location evidence="1">Nucleus</location>
    </subcellularLocation>
</comment>
<comment type="caution">
    <text evidence="8">The sequence shown here is derived from an EMBL/GenBank/DDBJ whole genome shotgun (WGS) entry which is preliminary data.</text>
</comment>
<evidence type="ECO:0000256" key="1">
    <source>
        <dbReference type="ARBA" id="ARBA00004123"/>
    </source>
</evidence>
<reference evidence="8" key="2">
    <citation type="submission" date="2023-05" db="EMBL/GenBank/DDBJ databases">
        <authorList>
            <consortium name="Lawrence Berkeley National Laboratory"/>
            <person name="Steindorff A."/>
            <person name="Hensen N."/>
            <person name="Bonometti L."/>
            <person name="Westerberg I."/>
            <person name="Brannstrom I.O."/>
            <person name="Guillou S."/>
            <person name="Cros-Aarteil S."/>
            <person name="Calhoun S."/>
            <person name="Haridas S."/>
            <person name="Kuo A."/>
            <person name="Mondo S."/>
            <person name="Pangilinan J."/>
            <person name="Riley R."/>
            <person name="Labutti K."/>
            <person name="Andreopoulos B."/>
            <person name="Lipzen A."/>
            <person name="Chen C."/>
            <person name="Yanf M."/>
            <person name="Daum C."/>
            <person name="Ng V."/>
            <person name="Clum A."/>
            <person name="Ohm R."/>
            <person name="Martin F."/>
            <person name="Silar P."/>
            <person name="Natvig D."/>
            <person name="Lalanne C."/>
            <person name="Gautier V."/>
            <person name="Ament-Velasquez S.L."/>
            <person name="Kruys A."/>
            <person name="Hutchinson M.I."/>
            <person name="Powell A.J."/>
            <person name="Barry K."/>
            <person name="Miller A.N."/>
            <person name="Grigoriev I.V."/>
            <person name="Debuchy R."/>
            <person name="Gladieux P."/>
            <person name="Thoren M.H."/>
            <person name="Johannesson H."/>
        </authorList>
    </citation>
    <scope>NUCLEOTIDE SEQUENCE</scope>
    <source>
        <strain evidence="8">PSN293</strain>
    </source>
</reference>